<evidence type="ECO:0000313" key="2">
    <source>
        <dbReference type="Proteomes" id="UP000017836"/>
    </source>
</evidence>
<evidence type="ECO:0008006" key="3">
    <source>
        <dbReference type="Google" id="ProtNLM"/>
    </source>
</evidence>
<dbReference type="AlphaFoldDB" id="W1PPG2"/>
<dbReference type="Pfam" id="PF06521">
    <property type="entry name" value="PAR1"/>
    <property type="match status" value="1"/>
</dbReference>
<organism evidence="1 2">
    <name type="scientific">Amborella trichopoda</name>
    <dbReference type="NCBI Taxonomy" id="13333"/>
    <lineage>
        <taxon>Eukaryota</taxon>
        <taxon>Viridiplantae</taxon>
        <taxon>Streptophyta</taxon>
        <taxon>Embryophyta</taxon>
        <taxon>Tracheophyta</taxon>
        <taxon>Spermatophyta</taxon>
        <taxon>Magnoliopsida</taxon>
        <taxon>Amborellales</taxon>
        <taxon>Amborellaceae</taxon>
        <taxon>Amborella</taxon>
    </lineage>
</organism>
<dbReference type="PANTHER" id="PTHR33649">
    <property type="entry name" value="PAR1 PROTEIN"/>
    <property type="match status" value="1"/>
</dbReference>
<protein>
    <recommendedName>
        <fullName evidence="3">PAR1 protein</fullName>
    </recommendedName>
</protein>
<gene>
    <name evidence="1" type="ORF">AMTR_s00029p00186480</name>
</gene>
<dbReference type="EMBL" id="KI392980">
    <property type="protein sequence ID" value="ERN09616.1"/>
    <property type="molecule type" value="Genomic_DNA"/>
</dbReference>
<dbReference type="HOGENOM" id="CLU_101177_0_0_1"/>
<accession>W1PPG2</accession>
<proteinExistence type="predicted"/>
<dbReference type="OMA" id="ETEGCIN"/>
<dbReference type="eggNOG" id="ENOG502RXJH">
    <property type="taxonomic scope" value="Eukaryota"/>
</dbReference>
<evidence type="ECO:0000313" key="1">
    <source>
        <dbReference type="EMBL" id="ERN09616.1"/>
    </source>
</evidence>
<name>W1PPG2_AMBTC</name>
<dbReference type="STRING" id="13333.W1PPG2"/>
<dbReference type="InterPro" id="IPR009489">
    <property type="entry name" value="PAR1"/>
</dbReference>
<keyword evidence="2" id="KW-1185">Reference proteome</keyword>
<dbReference type="PANTHER" id="PTHR33649:SF4">
    <property type="entry name" value="PAR1 PROTEIN"/>
    <property type="match status" value="1"/>
</dbReference>
<sequence>MLVIPAHVPFTSNHGDQIFLSLSFCVFLNTGLHVFAAEIVCENLSKEECAFSISSAGKRCVLEKYTGNDGEEGEFKCTSSEVEVERLSEWIEIEECIQSCGLDRNSVGISSDSLLDPQFTAKLCASPCFDNCPNVVDLYFNLAAGEGIDI</sequence>
<reference evidence="2" key="1">
    <citation type="journal article" date="2013" name="Science">
        <title>The Amborella genome and the evolution of flowering plants.</title>
        <authorList>
            <consortium name="Amborella Genome Project"/>
        </authorList>
    </citation>
    <scope>NUCLEOTIDE SEQUENCE [LARGE SCALE GENOMIC DNA]</scope>
</reference>
<dbReference type="Proteomes" id="UP000017836">
    <property type="component" value="Unassembled WGS sequence"/>
</dbReference>
<dbReference type="Gramene" id="ERN09616">
    <property type="protein sequence ID" value="ERN09616"/>
    <property type="gene ID" value="AMTR_s00029p00186480"/>
</dbReference>